<evidence type="ECO:0000256" key="1">
    <source>
        <dbReference type="ARBA" id="ARBA00022737"/>
    </source>
</evidence>
<dbReference type="InterPro" id="IPR002110">
    <property type="entry name" value="Ankyrin_rpt"/>
</dbReference>
<dbReference type="EMBL" id="JAGSXJ010000009">
    <property type="protein sequence ID" value="KAH6688539.1"/>
    <property type="molecule type" value="Genomic_DNA"/>
</dbReference>
<dbReference type="OrthoDB" id="4851774at2759"/>
<accession>A0A9P8VCK6</accession>
<comment type="caution">
    <text evidence="4">The sequence shown here is derived from an EMBL/GenBank/DDBJ whole genome shotgun (WGS) entry which is preliminary data.</text>
</comment>
<keyword evidence="2 3" id="KW-0040">ANK repeat</keyword>
<evidence type="ECO:0000256" key="2">
    <source>
        <dbReference type="ARBA" id="ARBA00023043"/>
    </source>
</evidence>
<dbReference type="PANTHER" id="PTHR24171">
    <property type="entry name" value="ANKYRIN REPEAT DOMAIN-CONTAINING PROTEIN 39-RELATED"/>
    <property type="match status" value="1"/>
</dbReference>
<dbReference type="SUPFAM" id="SSF48403">
    <property type="entry name" value="Ankyrin repeat"/>
    <property type="match status" value="1"/>
</dbReference>
<evidence type="ECO:0000313" key="4">
    <source>
        <dbReference type="EMBL" id="KAH6688539.1"/>
    </source>
</evidence>
<dbReference type="AlphaFoldDB" id="A0A9P8VCK6"/>
<dbReference type="PROSITE" id="PS50088">
    <property type="entry name" value="ANK_REPEAT"/>
    <property type="match status" value="2"/>
</dbReference>
<dbReference type="PROSITE" id="PS50297">
    <property type="entry name" value="ANK_REP_REGION"/>
    <property type="match status" value="2"/>
</dbReference>
<protein>
    <submittedName>
        <fullName evidence="4">Ankyrin repeat-containing domain protein</fullName>
    </submittedName>
</protein>
<keyword evidence="1" id="KW-0677">Repeat</keyword>
<organism evidence="4 5">
    <name type="scientific">Plectosphaerella plurivora</name>
    <dbReference type="NCBI Taxonomy" id="936078"/>
    <lineage>
        <taxon>Eukaryota</taxon>
        <taxon>Fungi</taxon>
        <taxon>Dikarya</taxon>
        <taxon>Ascomycota</taxon>
        <taxon>Pezizomycotina</taxon>
        <taxon>Sordariomycetes</taxon>
        <taxon>Hypocreomycetidae</taxon>
        <taxon>Glomerellales</taxon>
        <taxon>Plectosphaerellaceae</taxon>
        <taxon>Plectosphaerella</taxon>
    </lineage>
</organism>
<feature type="repeat" description="ANK" evidence="3">
    <location>
        <begin position="93"/>
        <end position="125"/>
    </location>
</feature>
<dbReference type="Proteomes" id="UP000770015">
    <property type="component" value="Unassembled WGS sequence"/>
</dbReference>
<evidence type="ECO:0000256" key="3">
    <source>
        <dbReference type="PROSITE-ProRule" id="PRU00023"/>
    </source>
</evidence>
<feature type="repeat" description="ANK" evidence="3">
    <location>
        <begin position="28"/>
        <end position="60"/>
    </location>
</feature>
<keyword evidence="5" id="KW-1185">Reference proteome</keyword>
<name>A0A9P8VCK6_9PEZI</name>
<dbReference type="SMART" id="SM00248">
    <property type="entry name" value="ANK"/>
    <property type="match status" value="2"/>
</dbReference>
<dbReference type="Pfam" id="PF12796">
    <property type="entry name" value="Ank_2"/>
    <property type="match status" value="2"/>
</dbReference>
<feature type="non-terminal residue" evidence="4">
    <location>
        <position position="134"/>
    </location>
</feature>
<gene>
    <name evidence="4" type="ORF">F5X68DRAFT_151965</name>
</gene>
<evidence type="ECO:0000313" key="5">
    <source>
        <dbReference type="Proteomes" id="UP000770015"/>
    </source>
</evidence>
<proteinExistence type="predicted"/>
<sequence length="134" mass="14631">MVSALLGYERITRILLQNGAAANTRGGIYDTALQAACRHGHVKIVQLLLDHGADGDMRRFRCTDAKSAPRIAWPSILSVMLEAGADMNEQDSDGNTILHLAAKRNMTDGVKFLLQQGADINIRNNELNTPLMMA</sequence>
<dbReference type="InterPro" id="IPR036770">
    <property type="entry name" value="Ankyrin_rpt-contain_sf"/>
</dbReference>
<reference evidence="4" key="1">
    <citation type="journal article" date="2021" name="Nat. Commun.">
        <title>Genetic determinants of endophytism in the Arabidopsis root mycobiome.</title>
        <authorList>
            <person name="Mesny F."/>
            <person name="Miyauchi S."/>
            <person name="Thiergart T."/>
            <person name="Pickel B."/>
            <person name="Atanasova L."/>
            <person name="Karlsson M."/>
            <person name="Huettel B."/>
            <person name="Barry K.W."/>
            <person name="Haridas S."/>
            <person name="Chen C."/>
            <person name="Bauer D."/>
            <person name="Andreopoulos W."/>
            <person name="Pangilinan J."/>
            <person name="LaButti K."/>
            <person name="Riley R."/>
            <person name="Lipzen A."/>
            <person name="Clum A."/>
            <person name="Drula E."/>
            <person name="Henrissat B."/>
            <person name="Kohler A."/>
            <person name="Grigoriev I.V."/>
            <person name="Martin F.M."/>
            <person name="Hacquard S."/>
        </authorList>
    </citation>
    <scope>NUCLEOTIDE SEQUENCE</scope>
    <source>
        <strain evidence="4">MPI-SDFR-AT-0117</strain>
    </source>
</reference>
<dbReference type="Gene3D" id="1.25.40.20">
    <property type="entry name" value="Ankyrin repeat-containing domain"/>
    <property type="match status" value="2"/>
</dbReference>